<dbReference type="EMBL" id="CANTUO010000006">
    <property type="protein sequence ID" value="CAI5760458.1"/>
    <property type="molecule type" value="Genomic_DNA"/>
</dbReference>
<reference evidence="2" key="1">
    <citation type="submission" date="2022-12" db="EMBL/GenBank/DDBJ databases">
        <authorList>
            <person name="Brejova B."/>
        </authorList>
    </citation>
    <scope>NUCLEOTIDE SEQUENCE</scope>
</reference>
<dbReference type="PANTHER" id="PTHR44167:SF24">
    <property type="entry name" value="SERINE_THREONINE-PROTEIN KINASE CHK2"/>
    <property type="match status" value="1"/>
</dbReference>
<dbReference type="GO" id="GO:0005737">
    <property type="term" value="C:cytoplasm"/>
    <property type="evidence" value="ECO:0007669"/>
    <property type="project" value="TreeGrafter"/>
</dbReference>
<dbReference type="OrthoDB" id="4062651at2759"/>
<dbReference type="InterPro" id="IPR011009">
    <property type="entry name" value="Kinase-like_dom_sf"/>
</dbReference>
<comment type="caution">
    <text evidence="2">The sequence shown here is derived from an EMBL/GenBank/DDBJ whole genome shotgun (WGS) entry which is preliminary data.</text>
</comment>
<dbReference type="Gene3D" id="3.30.200.20">
    <property type="entry name" value="Phosphorylase Kinase, domain 1"/>
    <property type="match status" value="1"/>
</dbReference>
<accession>A0A9W4XCF0</accession>
<evidence type="ECO:0000259" key="1">
    <source>
        <dbReference type="PROSITE" id="PS50011"/>
    </source>
</evidence>
<dbReference type="InterPro" id="IPR000719">
    <property type="entry name" value="Prot_kinase_dom"/>
</dbReference>
<evidence type="ECO:0000313" key="2">
    <source>
        <dbReference type="EMBL" id="CAI5760458.1"/>
    </source>
</evidence>
<gene>
    <name evidence="2" type="ORF">CANVERA_P4968</name>
</gene>
<dbReference type="SUPFAM" id="SSF56112">
    <property type="entry name" value="Protein kinase-like (PK-like)"/>
    <property type="match status" value="1"/>
</dbReference>
<dbReference type="GO" id="GO:0004674">
    <property type="term" value="F:protein serine/threonine kinase activity"/>
    <property type="evidence" value="ECO:0007669"/>
    <property type="project" value="TreeGrafter"/>
</dbReference>
<proteinExistence type="predicted"/>
<protein>
    <recommendedName>
        <fullName evidence="1">Protein kinase domain-containing protein</fullName>
    </recommendedName>
</protein>
<dbReference type="PANTHER" id="PTHR44167">
    <property type="entry name" value="OVARIAN-SPECIFIC SERINE/THREONINE-PROTEIN KINASE LOK-RELATED"/>
    <property type="match status" value="1"/>
</dbReference>
<keyword evidence="3" id="KW-1185">Reference proteome</keyword>
<dbReference type="GO" id="GO:0005524">
    <property type="term" value="F:ATP binding"/>
    <property type="evidence" value="ECO:0007669"/>
    <property type="project" value="InterPro"/>
</dbReference>
<name>A0A9W4XCF0_9ASCO</name>
<dbReference type="AlphaFoldDB" id="A0A9W4XCF0"/>
<dbReference type="Gene3D" id="1.10.510.10">
    <property type="entry name" value="Transferase(Phosphotransferase) domain 1"/>
    <property type="match status" value="1"/>
</dbReference>
<sequence>MSGMAISWNALKIFNSDVKSNDKCMPFLKKTIDEPKFSKFDKQTRSMGNGISGKVEIYKSKKIANFNYAVKTYHAKEDFDSKAEYREKVLHEYRILSSLHNDYIIRVFKFEVSIPGTTIKLYLEAGSDFSSLIPQLSKVELFSYWKQLCFGVLYLHSLDICHRDLKIENLVLVNNTLKIIDFVTAHKVIGDSIGLVGSPKYAAPETFKYLNYDGKAADVWSIGILFYYFATLQFPWKMAKLEDNRFKSYIDGKSILDILPNEVIDFISGVLEVNPKKRVKISDFFFNPWFDSITIN</sequence>
<dbReference type="Proteomes" id="UP001152885">
    <property type="component" value="Unassembled WGS sequence"/>
</dbReference>
<dbReference type="InterPro" id="IPR008271">
    <property type="entry name" value="Ser/Thr_kinase_AS"/>
</dbReference>
<organism evidence="2 3">
    <name type="scientific">Candida verbasci</name>
    <dbReference type="NCBI Taxonomy" id="1227364"/>
    <lineage>
        <taxon>Eukaryota</taxon>
        <taxon>Fungi</taxon>
        <taxon>Dikarya</taxon>
        <taxon>Ascomycota</taxon>
        <taxon>Saccharomycotina</taxon>
        <taxon>Pichiomycetes</taxon>
        <taxon>Debaryomycetaceae</taxon>
        <taxon>Candida/Lodderomyces clade</taxon>
        <taxon>Candida</taxon>
    </lineage>
</organism>
<dbReference type="PROSITE" id="PS50011">
    <property type="entry name" value="PROTEIN_KINASE_DOM"/>
    <property type="match status" value="1"/>
</dbReference>
<dbReference type="GO" id="GO:0044773">
    <property type="term" value="P:mitotic DNA damage checkpoint signaling"/>
    <property type="evidence" value="ECO:0007669"/>
    <property type="project" value="TreeGrafter"/>
</dbReference>
<dbReference type="PROSITE" id="PS00108">
    <property type="entry name" value="PROTEIN_KINASE_ST"/>
    <property type="match status" value="1"/>
</dbReference>
<evidence type="ECO:0000313" key="3">
    <source>
        <dbReference type="Proteomes" id="UP001152885"/>
    </source>
</evidence>
<feature type="domain" description="Protein kinase" evidence="1">
    <location>
        <begin position="41"/>
        <end position="290"/>
    </location>
</feature>
<dbReference type="GO" id="GO:0005634">
    <property type="term" value="C:nucleus"/>
    <property type="evidence" value="ECO:0007669"/>
    <property type="project" value="TreeGrafter"/>
</dbReference>
<dbReference type="SMART" id="SM00220">
    <property type="entry name" value="S_TKc"/>
    <property type="match status" value="1"/>
</dbReference>
<dbReference type="Pfam" id="PF00069">
    <property type="entry name" value="Pkinase"/>
    <property type="match status" value="1"/>
</dbReference>